<evidence type="ECO:0000256" key="2">
    <source>
        <dbReference type="ARBA" id="ARBA00023002"/>
    </source>
</evidence>
<dbReference type="GO" id="GO:0016491">
    <property type="term" value="F:oxidoreductase activity"/>
    <property type="evidence" value="ECO:0007669"/>
    <property type="project" value="UniProtKB-KW"/>
</dbReference>
<dbReference type="SUPFAM" id="SSF55469">
    <property type="entry name" value="FMN-dependent nitroreductase-like"/>
    <property type="match status" value="1"/>
</dbReference>
<dbReference type="EMBL" id="RZUI01000008">
    <property type="protein sequence ID" value="KAA8829954.1"/>
    <property type="molecule type" value="Genomic_DNA"/>
</dbReference>
<dbReference type="Pfam" id="PF00881">
    <property type="entry name" value="Nitroreductase"/>
    <property type="match status" value="1"/>
</dbReference>
<evidence type="ECO:0000259" key="3">
    <source>
        <dbReference type="Pfam" id="PF00881"/>
    </source>
</evidence>
<comment type="caution">
    <text evidence="4">The sequence shown here is derived from an EMBL/GenBank/DDBJ whole genome shotgun (WGS) entry which is preliminary data.</text>
</comment>
<evidence type="ECO:0000313" key="4">
    <source>
        <dbReference type="EMBL" id="KAA8829954.1"/>
    </source>
</evidence>
<name>A0A5M9ZQQ4_9BIFI</name>
<dbReference type="PANTHER" id="PTHR43673:SF10">
    <property type="entry name" value="NADH DEHYDROGENASE_NAD(P)H NITROREDUCTASE XCC3605-RELATED"/>
    <property type="match status" value="1"/>
</dbReference>
<dbReference type="InterPro" id="IPR000415">
    <property type="entry name" value="Nitroreductase-like"/>
</dbReference>
<dbReference type="PANTHER" id="PTHR43673">
    <property type="entry name" value="NAD(P)H NITROREDUCTASE YDGI-RELATED"/>
    <property type="match status" value="1"/>
</dbReference>
<dbReference type="InterPro" id="IPR029479">
    <property type="entry name" value="Nitroreductase"/>
</dbReference>
<organism evidence="4 5">
    <name type="scientific">Bifidobacterium tissieri</name>
    <dbReference type="NCBI Taxonomy" id="1630162"/>
    <lineage>
        <taxon>Bacteria</taxon>
        <taxon>Bacillati</taxon>
        <taxon>Actinomycetota</taxon>
        <taxon>Actinomycetes</taxon>
        <taxon>Bifidobacteriales</taxon>
        <taxon>Bifidobacteriaceae</taxon>
        <taxon>Bifidobacterium</taxon>
    </lineage>
</organism>
<dbReference type="Proteomes" id="UP000412028">
    <property type="component" value="Unassembled WGS sequence"/>
</dbReference>
<sequence length="245" mass="26322">MPACRPIWSCSIGIRWPCPPRRNCDPCPSPPPCAPPAGPISLSDDPAALQWISKTTLSQHCPRRQMMNIMQTIHARKTCREFTDEPVTSEQIQTILEAANAAPIGMHDYEAIEFSVITDRSMIDKIDALAGPNAGRMGTGPTYKAPVLILVSGEESGLERGTAYCNAAGIIENMALAATDLGLGSGYILGVIKALQSHPELFAELGVDDGYVPVSAMTLGHPVDPAIVTEQREPTVSNFVTHFVE</sequence>
<reference evidence="4 5" key="1">
    <citation type="journal article" date="2019" name="Syst. Appl. Microbiol.">
        <title>Characterization of Bifidobacterium species in feaces of the Egyptian fruit bat: Description of B. vespertilionis sp. nov. and B. rousetti sp. nov.</title>
        <authorList>
            <person name="Modesto M."/>
            <person name="Satti M."/>
            <person name="Watanabe K."/>
            <person name="Puglisi E."/>
            <person name="Morelli L."/>
            <person name="Huang C.-H."/>
            <person name="Liou J.-S."/>
            <person name="Miyashita M."/>
            <person name="Tamura T."/>
            <person name="Saito S."/>
            <person name="Mori K."/>
            <person name="Huang L."/>
            <person name="Sciavilla P."/>
            <person name="Sandri C."/>
            <person name="Spiezio C."/>
            <person name="Vitali F."/>
            <person name="Cavalieri D."/>
            <person name="Perpetuini G."/>
            <person name="Tofalo R."/>
            <person name="Bonetti A."/>
            <person name="Arita M."/>
            <person name="Mattarelli P."/>
        </authorList>
    </citation>
    <scope>NUCLEOTIDE SEQUENCE [LARGE SCALE GENOMIC DNA]</scope>
    <source>
        <strain evidence="4 5">RST7</strain>
    </source>
</reference>
<dbReference type="CDD" id="cd02062">
    <property type="entry name" value="Nitro_FMN_reductase"/>
    <property type="match status" value="1"/>
</dbReference>
<feature type="domain" description="Nitroreductase" evidence="3">
    <location>
        <begin position="73"/>
        <end position="221"/>
    </location>
</feature>
<comment type="similarity">
    <text evidence="1">Belongs to the nitroreductase family.</text>
</comment>
<dbReference type="AlphaFoldDB" id="A0A5M9ZQQ4"/>
<evidence type="ECO:0000313" key="5">
    <source>
        <dbReference type="Proteomes" id="UP000412028"/>
    </source>
</evidence>
<protein>
    <recommendedName>
        <fullName evidence="3">Nitroreductase domain-containing protein</fullName>
    </recommendedName>
</protein>
<dbReference type="OrthoDB" id="3774920at2"/>
<gene>
    <name evidence="4" type="ORF">EMO89_07485</name>
</gene>
<evidence type="ECO:0000256" key="1">
    <source>
        <dbReference type="ARBA" id="ARBA00007118"/>
    </source>
</evidence>
<dbReference type="Gene3D" id="3.40.109.10">
    <property type="entry name" value="NADH Oxidase"/>
    <property type="match status" value="1"/>
</dbReference>
<proteinExistence type="inferred from homology"/>
<keyword evidence="2" id="KW-0560">Oxidoreductase</keyword>
<accession>A0A5M9ZQQ4</accession>